<dbReference type="NCBIfam" id="TIGR01549">
    <property type="entry name" value="HAD-SF-IA-v1"/>
    <property type="match status" value="1"/>
</dbReference>
<dbReference type="SUPFAM" id="SSF56784">
    <property type="entry name" value="HAD-like"/>
    <property type="match status" value="1"/>
</dbReference>
<reference evidence="1" key="1">
    <citation type="submission" date="2022-07" db="EMBL/GenBank/DDBJ databases">
        <title>Faecal culturing of patients with breast cancer.</title>
        <authorList>
            <person name="Teng N.M.Y."/>
            <person name="Kiu R."/>
            <person name="Evans R."/>
            <person name="Baker D.J."/>
            <person name="Zenner C."/>
            <person name="Robinson S.D."/>
            <person name="Hall L.J."/>
        </authorList>
    </citation>
    <scope>NUCLEOTIDE SEQUENCE</scope>
    <source>
        <strain evidence="1">LH1062</strain>
    </source>
</reference>
<sequence>MIKAVIFDMDGLLVDTEVISYECYKRLIESYGYTFTMDDYVKDYPGRQLKVSLQFIKECYDLDYDIEEKFEMFHQLEIDLIQEKGVSLKKGAVELLQYLHEHHYRIALATSSLYERAKRLLNDCQILDYFDEIVCGPDVKRGKPFPDIFLKACDKLEVLPQEAIVLEDSEAGIQAAYDANIPVYCVPDLKYPHEQYVQKASGVLSSLLDVITLLEQQ</sequence>
<dbReference type="InterPro" id="IPR036412">
    <property type="entry name" value="HAD-like_sf"/>
</dbReference>
<dbReference type="Proteomes" id="UP001060112">
    <property type="component" value="Chromosome"/>
</dbReference>
<organism evidence="1 2">
    <name type="scientific">Allocoprobacillus halotolerans</name>
    <dbReference type="NCBI Taxonomy" id="2944914"/>
    <lineage>
        <taxon>Bacteria</taxon>
        <taxon>Bacillati</taxon>
        <taxon>Bacillota</taxon>
        <taxon>Erysipelotrichia</taxon>
        <taxon>Erysipelotrichales</taxon>
        <taxon>Erysipelotrichaceae</taxon>
        <taxon>Allocoprobacillus</taxon>
    </lineage>
</organism>
<evidence type="ECO:0000313" key="2">
    <source>
        <dbReference type="Proteomes" id="UP001060112"/>
    </source>
</evidence>
<dbReference type="InterPro" id="IPR006439">
    <property type="entry name" value="HAD-SF_hydro_IA"/>
</dbReference>
<dbReference type="Pfam" id="PF13419">
    <property type="entry name" value="HAD_2"/>
    <property type="match status" value="1"/>
</dbReference>
<dbReference type="SFLD" id="SFLDG01135">
    <property type="entry name" value="C1.5.6:_HAD__Beta-PGM__Phospha"/>
    <property type="match status" value="1"/>
</dbReference>
<dbReference type="InterPro" id="IPR041492">
    <property type="entry name" value="HAD_2"/>
</dbReference>
<dbReference type="NCBIfam" id="TIGR01509">
    <property type="entry name" value="HAD-SF-IA-v3"/>
    <property type="match status" value="1"/>
</dbReference>
<dbReference type="InterPro" id="IPR023198">
    <property type="entry name" value="PGP-like_dom2"/>
</dbReference>
<evidence type="ECO:0000313" key="1">
    <source>
        <dbReference type="EMBL" id="UTY40087.1"/>
    </source>
</evidence>
<dbReference type="SFLD" id="SFLDS00003">
    <property type="entry name" value="Haloacid_Dehalogenase"/>
    <property type="match status" value="1"/>
</dbReference>
<dbReference type="PANTHER" id="PTHR18901:SF38">
    <property type="entry name" value="PSEUDOURIDINE-5'-PHOSPHATASE"/>
    <property type="match status" value="1"/>
</dbReference>
<dbReference type="CDD" id="cd07505">
    <property type="entry name" value="HAD_BPGM-like"/>
    <property type="match status" value="1"/>
</dbReference>
<accession>A0ABY5I5P9</accession>
<dbReference type="InterPro" id="IPR023214">
    <property type="entry name" value="HAD_sf"/>
</dbReference>
<dbReference type="PANTHER" id="PTHR18901">
    <property type="entry name" value="2-DEOXYGLUCOSE-6-PHOSPHATE PHOSPHATASE 2"/>
    <property type="match status" value="1"/>
</dbReference>
<dbReference type="EMBL" id="CP101620">
    <property type="protein sequence ID" value="UTY40087.1"/>
    <property type="molecule type" value="Genomic_DNA"/>
</dbReference>
<dbReference type="Gene3D" id="1.10.150.240">
    <property type="entry name" value="Putative phosphatase, domain 2"/>
    <property type="match status" value="1"/>
</dbReference>
<name>A0ABY5I5P9_9FIRM</name>
<dbReference type="SFLD" id="SFLDG01129">
    <property type="entry name" value="C1.5:_HAD__Beta-PGM__Phosphata"/>
    <property type="match status" value="1"/>
</dbReference>
<dbReference type="RefSeq" id="WP_290141521.1">
    <property type="nucleotide sequence ID" value="NZ_CP101620.1"/>
</dbReference>
<protein>
    <submittedName>
        <fullName evidence="1">HAD family phosphatase</fullName>
    </submittedName>
</protein>
<gene>
    <name evidence="1" type="ORF">NMU03_04610</name>
</gene>
<dbReference type="Gene3D" id="3.40.50.1000">
    <property type="entry name" value="HAD superfamily/HAD-like"/>
    <property type="match status" value="1"/>
</dbReference>
<proteinExistence type="predicted"/>
<dbReference type="PRINTS" id="PR00413">
    <property type="entry name" value="HADHALOGNASE"/>
</dbReference>
<keyword evidence="2" id="KW-1185">Reference proteome</keyword>